<evidence type="ECO:0000259" key="11">
    <source>
        <dbReference type="PROSITE" id="PS50109"/>
    </source>
</evidence>
<keyword evidence="3 9" id="KW-0597">Phosphoprotein</keyword>
<dbReference type="Gene3D" id="2.60.120.260">
    <property type="entry name" value="Galactose-binding domain-like"/>
    <property type="match status" value="1"/>
</dbReference>
<dbReference type="EMBL" id="CP034235">
    <property type="protein sequence ID" value="QGR00381.1"/>
    <property type="molecule type" value="Genomic_DNA"/>
</dbReference>
<keyword evidence="6" id="KW-0418">Kinase</keyword>
<organism evidence="13 14">
    <name type="scientific">Paenibacillus psychroresistens</name>
    <dbReference type="NCBI Taxonomy" id="1778678"/>
    <lineage>
        <taxon>Bacteria</taxon>
        <taxon>Bacillati</taxon>
        <taxon>Bacillota</taxon>
        <taxon>Bacilli</taxon>
        <taxon>Bacillales</taxon>
        <taxon>Paenibacillaceae</taxon>
        <taxon>Paenibacillus</taxon>
    </lineage>
</organism>
<dbReference type="InterPro" id="IPR005467">
    <property type="entry name" value="His_kinase_dom"/>
</dbReference>
<dbReference type="SUPFAM" id="SSF55874">
    <property type="entry name" value="ATPase domain of HSP90 chaperone/DNA topoisomerase II/histidine kinase"/>
    <property type="match status" value="2"/>
</dbReference>
<keyword evidence="14" id="KW-1185">Reference proteome</keyword>
<evidence type="ECO:0000256" key="10">
    <source>
        <dbReference type="SAM" id="Phobius"/>
    </source>
</evidence>
<evidence type="ECO:0000313" key="13">
    <source>
        <dbReference type="EMBL" id="QGR00381.1"/>
    </source>
</evidence>
<dbReference type="SUPFAM" id="SSF52172">
    <property type="entry name" value="CheY-like"/>
    <property type="match status" value="1"/>
</dbReference>
<dbReference type="Gene3D" id="1.10.287.130">
    <property type="match status" value="1"/>
</dbReference>
<feature type="transmembrane region" description="Helical" evidence="10">
    <location>
        <begin position="361"/>
        <end position="379"/>
    </location>
</feature>
<feature type="modified residue" description="4-aspartylphosphate" evidence="9">
    <location>
        <position position="745"/>
    </location>
</feature>
<dbReference type="InterPro" id="IPR008979">
    <property type="entry name" value="Galactose-bd-like_sf"/>
</dbReference>
<comment type="catalytic activity">
    <reaction evidence="1">
        <text>ATP + protein L-histidine = ADP + protein N-phospho-L-histidine.</text>
        <dbReference type="EC" id="2.7.13.3"/>
    </reaction>
</comment>
<evidence type="ECO:0000256" key="9">
    <source>
        <dbReference type="PROSITE-ProRule" id="PRU00169"/>
    </source>
</evidence>
<dbReference type="InterPro" id="IPR011006">
    <property type="entry name" value="CheY-like_superfamily"/>
</dbReference>
<keyword evidence="10" id="KW-1133">Transmembrane helix</keyword>
<keyword evidence="10" id="KW-0472">Membrane</keyword>
<feature type="transmembrane region" description="Helical" evidence="10">
    <location>
        <begin position="7"/>
        <end position="27"/>
    </location>
</feature>
<dbReference type="Gene3D" id="3.30.565.10">
    <property type="entry name" value="Histidine kinase-like ATPase, C-terminal domain"/>
    <property type="match status" value="2"/>
</dbReference>
<dbReference type="AlphaFoldDB" id="A0A6B8RUZ0"/>
<dbReference type="CDD" id="cd17574">
    <property type="entry name" value="REC_OmpR"/>
    <property type="match status" value="1"/>
</dbReference>
<dbReference type="InterPro" id="IPR036097">
    <property type="entry name" value="HisK_dim/P_sf"/>
</dbReference>
<evidence type="ECO:0000256" key="2">
    <source>
        <dbReference type="ARBA" id="ARBA00012438"/>
    </source>
</evidence>
<dbReference type="GO" id="GO:0016020">
    <property type="term" value="C:membrane"/>
    <property type="evidence" value="ECO:0007669"/>
    <property type="project" value="InterPro"/>
</dbReference>
<evidence type="ECO:0000256" key="4">
    <source>
        <dbReference type="ARBA" id="ARBA00022679"/>
    </source>
</evidence>
<keyword evidence="4" id="KW-0808">Transferase</keyword>
<dbReference type="InterPro" id="IPR001789">
    <property type="entry name" value="Sig_transdc_resp-reg_receiver"/>
</dbReference>
<feature type="transmembrane region" description="Helical" evidence="10">
    <location>
        <begin position="385"/>
        <end position="406"/>
    </location>
</feature>
<dbReference type="KEGG" id="ppsc:EHS13_34820"/>
<dbReference type="SMART" id="SM00448">
    <property type="entry name" value="REC"/>
    <property type="match status" value="1"/>
</dbReference>
<dbReference type="SMART" id="SM00387">
    <property type="entry name" value="HATPase_c"/>
    <property type="match status" value="2"/>
</dbReference>
<dbReference type="Pfam" id="PF07695">
    <property type="entry name" value="7TMR-DISM_7TM"/>
    <property type="match status" value="1"/>
</dbReference>
<dbReference type="Proteomes" id="UP000426246">
    <property type="component" value="Chromosome"/>
</dbReference>
<feature type="transmembrane region" description="Helical" evidence="10">
    <location>
        <begin position="239"/>
        <end position="256"/>
    </location>
</feature>
<proteinExistence type="predicted"/>
<dbReference type="SUPFAM" id="SSF49785">
    <property type="entry name" value="Galactose-binding domain-like"/>
    <property type="match status" value="1"/>
</dbReference>
<dbReference type="SUPFAM" id="SSF47384">
    <property type="entry name" value="Homodimeric domain of signal transducing histidine kinase"/>
    <property type="match status" value="1"/>
</dbReference>
<gene>
    <name evidence="13" type="ORF">EHS13_34820</name>
</gene>
<feature type="transmembrane region" description="Helical" evidence="10">
    <location>
        <begin position="276"/>
        <end position="296"/>
    </location>
</feature>
<dbReference type="OrthoDB" id="9809348at2"/>
<dbReference type="PROSITE" id="PS50110">
    <property type="entry name" value="RESPONSE_REGULATORY"/>
    <property type="match status" value="1"/>
</dbReference>
<dbReference type="Pfam" id="PF02518">
    <property type="entry name" value="HATPase_c"/>
    <property type="match status" value="2"/>
</dbReference>
<dbReference type="SMART" id="SM00388">
    <property type="entry name" value="HisKA"/>
    <property type="match status" value="1"/>
</dbReference>
<feature type="domain" description="Histidine kinase" evidence="11">
    <location>
        <begin position="436"/>
        <end position="654"/>
    </location>
</feature>
<evidence type="ECO:0000256" key="5">
    <source>
        <dbReference type="ARBA" id="ARBA00022741"/>
    </source>
</evidence>
<keyword evidence="10" id="KW-0812">Transmembrane</keyword>
<keyword evidence="5" id="KW-0547">Nucleotide-binding</keyword>
<accession>A0A6B8RUZ0</accession>
<dbReference type="GO" id="GO:0005524">
    <property type="term" value="F:ATP binding"/>
    <property type="evidence" value="ECO:0007669"/>
    <property type="project" value="UniProtKB-KW"/>
</dbReference>
<feature type="domain" description="Response regulatory" evidence="12">
    <location>
        <begin position="696"/>
        <end position="812"/>
    </location>
</feature>
<evidence type="ECO:0000256" key="7">
    <source>
        <dbReference type="ARBA" id="ARBA00022840"/>
    </source>
</evidence>
<evidence type="ECO:0000259" key="12">
    <source>
        <dbReference type="PROSITE" id="PS50110"/>
    </source>
</evidence>
<dbReference type="Pfam" id="PF06580">
    <property type="entry name" value="His_kinase"/>
    <property type="match status" value="1"/>
</dbReference>
<dbReference type="InterPro" id="IPR036890">
    <property type="entry name" value="HATPase_C_sf"/>
</dbReference>
<dbReference type="InterPro" id="IPR003661">
    <property type="entry name" value="HisK_dim/P_dom"/>
</dbReference>
<dbReference type="PRINTS" id="PR00344">
    <property type="entry name" value="BCTRLSENSOR"/>
</dbReference>
<evidence type="ECO:0000313" key="14">
    <source>
        <dbReference type="Proteomes" id="UP000426246"/>
    </source>
</evidence>
<dbReference type="InterPro" id="IPR003594">
    <property type="entry name" value="HATPase_dom"/>
</dbReference>
<dbReference type="EC" id="2.7.13.3" evidence="2"/>
<sequence>MTKKRIFLTIGCFFLILTVIRIIWILLQNTPDHVQAVKGEVDLRNWEFKDTHVLSLDGQWEFYPSILLLQSDKDKHTIPDDKVFINVPGTWNSTIANDKNPTFGYGSYRLRLLIQPDKDQLFSIRIPPIASSSELYVNGRLLAHSGKPAASEEQYIAGNVPYTVSFATDQSEIEIIIVTANYADRLTGGLFLPVKFGTDLAIDRAVGFSVGTQLAVCLLLLMHVIYILILYWVGARQKVLLSFAMLILCAIITILIDDDRLLPAWSTLNYEWTLKLYYLGYLGLATFLTQYAKGLLPEYASFRGFRWYTYFCGIYFLFALFLPVKTIMLTDALHTLVIVVPFFVLPTLLFRSARRGNEDAIYLLLGSTAITTNMVWGIIKNLGIIELGFYPIDIIACFVAFAAFWFKGYFRTSTQRAILTDQLQKADKLKDDFLLNTSHELRNPLHGMLNIAQTVLNSESRYDEGKNREHMMLLISVGKRMSFLLNDLLDLTMLKESRVRLQLKNLQVQTVAAGALDMLRFMTEGKPILLINNIPDTFPPVIADENRLIQILFNLLHNAVKFTKEGSITIDAQIIDGKAHIQITDTGIGMNLETLRRIFQPYEQGEVDQTESVVGLGLGLNICKQLVELHHGTLTVSSTLDQGSSFTLSLPLSMAPLQEVEPNHTELLSLVHLEAAAASSSITLEPKTALAADRPKILVVDDDPINLSILVSVLTEERYDIVTATSGTEAIALLDTREWDLIISDVMMPQMSGYELSRSIRERFSVSELPILLLTARNRPQDIDAGFLAGANDYVTKPVDTMELQSRVRALTEIKKSIHDRLRMEGAWLQAQIQPHFLFNTLNAIAALSEFDTDRMRTLLVEFGNYLQGSFDFRNSERVIPLKDELDLVRSYLFIEKERFEERLQVTWNIDESLVLSIPPLSIQPLVENAIRHGIMKRTEGGTIHIQIIDYGDYAEVTVADDGIGMDITAHKQLLDKKAGRRSGIGLVNTDRRLKQLYGNGLQIQSTLDQGTTVTFIVKK</sequence>
<reference evidence="14" key="1">
    <citation type="submission" date="2018-11" db="EMBL/GenBank/DDBJ databases">
        <title>Complete genome sequence of Paenibacillus sp. ML311-T8.</title>
        <authorList>
            <person name="Nam Y.-D."/>
            <person name="Kang J."/>
            <person name="Chung W.-H."/>
            <person name="Park Y.S."/>
        </authorList>
    </citation>
    <scope>NUCLEOTIDE SEQUENCE [LARGE SCALE GENOMIC DNA]</scope>
    <source>
        <strain evidence="14">ML311-T8</strain>
    </source>
</reference>
<dbReference type="InterPro" id="IPR011623">
    <property type="entry name" value="7TMR_DISM_rcpt_extracell_dom1"/>
</dbReference>
<dbReference type="PROSITE" id="PS50109">
    <property type="entry name" value="HIS_KIN"/>
    <property type="match status" value="1"/>
</dbReference>
<evidence type="ECO:0000256" key="3">
    <source>
        <dbReference type="ARBA" id="ARBA00022553"/>
    </source>
</evidence>
<dbReference type="Gene3D" id="3.40.50.2300">
    <property type="match status" value="1"/>
</dbReference>
<name>A0A6B8RUZ0_9BACL</name>
<evidence type="ECO:0000256" key="6">
    <source>
        <dbReference type="ARBA" id="ARBA00022777"/>
    </source>
</evidence>
<dbReference type="CDD" id="cd00082">
    <property type="entry name" value="HisKA"/>
    <property type="match status" value="1"/>
</dbReference>
<dbReference type="InterPro" id="IPR010559">
    <property type="entry name" value="Sig_transdc_His_kin_internal"/>
</dbReference>
<feature type="transmembrane region" description="Helical" evidence="10">
    <location>
        <begin position="308"/>
        <end position="326"/>
    </location>
</feature>
<evidence type="ECO:0000256" key="8">
    <source>
        <dbReference type="ARBA" id="ARBA00023012"/>
    </source>
</evidence>
<dbReference type="Pfam" id="PF00512">
    <property type="entry name" value="HisKA"/>
    <property type="match status" value="1"/>
</dbReference>
<dbReference type="PANTHER" id="PTHR43547">
    <property type="entry name" value="TWO-COMPONENT HISTIDINE KINASE"/>
    <property type="match status" value="1"/>
</dbReference>
<dbReference type="Pfam" id="PF00072">
    <property type="entry name" value="Response_reg"/>
    <property type="match status" value="1"/>
</dbReference>
<keyword evidence="7" id="KW-0067">ATP-binding</keyword>
<evidence type="ECO:0000256" key="1">
    <source>
        <dbReference type="ARBA" id="ARBA00000085"/>
    </source>
</evidence>
<dbReference type="InterPro" id="IPR004358">
    <property type="entry name" value="Sig_transdc_His_kin-like_C"/>
</dbReference>
<dbReference type="GO" id="GO:0000155">
    <property type="term" value="F:phosphorelay sensor kinase activity"/>
    <property type="evidence" value="ECO:0007669"/>
    <property type="project" value="InterPro"/>
</dbReference>
<keyword evidence="8" id="KW-0902">Two-component regulatory system</keyword>
<feature type="transmembrane region" description="Helical" evidence="10">
    <location>
        <begin position="210"/>
        <end position="232"/>
    </location>
</feature>
<protein>
    <recommendedName>
        <fullName evidence="2">histidine kinase</fullName>
        <ecNumber evidence="2">2.7.13.3</ecNumber>
    </recommendedName>
</protein>
<feature type="transmembrane region" description="Helical" evidence="10">
    <location>
        <begin position="332"/>
        <end position="349"/>
    </location>
</feature>
<dbReference type="CDD" id="cd16922">
    <property type="entry name" value="HATPase_EvgS-ArcB-TorS-like"/>
    <property type="match status" value="1"/>
</dbReference>
<dbReference type="PANTHER" id="PTHR43547:SF2">
    <property type="entry name" value="HYBRID SIGNAL TRANSDUCTION HISTIDINE KINASE C"/>
    <property type="match status" value="1"/>
</dbReference>